<evidence type="ECO:0000256" key="17">
    <source>
        <dbReference type="PROSITE-ProRule" id="PRU00266"/>
    </source>
</evidence>
<dbReference type="FunFam" id="1.10.1520.10:FF:000008">
    <property type="entry name" value="Dicer-like 104"/>
    <property type="match status" value="1"/>
</dbReference>
<evidence type="ECO:0000256" key="7">
    <source>
        <dbReference type="ARBA" id="ARBA00022741"/>
    </source>
</evidence>
<dbReference type="PANTHER" id="PTHR14950">
    <property type="entry name" value="DICER-RELATED"/>
    <property type="match status" value="1"/>
</dbReference>
<comment type="caution">
    <text evidence="22">The sequence shown here is derived from an EMBL/GenBank/DDBJ whole genome shotgun (WGS) entry which is preliminary data.</text>
</comment>
<evidence type="ECO:0000256" key="2">
    <source>
        <dbReference type="ARBA" id="ARBA00001946"/>
    </source>
</evidence>
<evidence type="ECO:0000256" key="1">
    <source>
        <dbReference type="ARBA" id="ARBA00001936"/>
    </source>
</evidence>
<organism evidence="22 23">
    <name type="scientific">Genlisea aurea</name>
    <dbReference type="NCBI Taxonomy" id="192259"/>
    <lineage>
        <taxon>Eukaryota</taxon>
        <taxon>Viridiplantae</taxon>
        <taxon>Streptophyta</taxon>
        <taxon>Embryophyta</taxon>
        <taxon>Tracheophyta</taxon>
        <taxon>Spermatophyta</taxon>
        <taxon>Magnoliopsida</taxon>
        <taxon>eudicotyledons</taxon>
        <taxon>Gunneridae</taxon>
        <taxon>Pentapetalae</taxon>
        <taxon>asterids</taxon>
        <taxon>lamiids</taxon>
        <taxon>Lamiales</taxon>
        <taxon>Lentibulariaceae</taxon>
        <taxon>Genlisea</taxon>
    </lineage>
</organism>
<dbReference type="GO" id="GO:0004386">
    <property type="term" value="F:helicase activity"/>
    <property type="evidence" value="ECO:0007669"/>
    <property type="project" value="UniProtKB-KW"/>
</dbReference>
<keyword evidence="9" id="KW-0378">Hydrolase</keyword>
<dbReference type="AlphaFoldDB" id="S8DNV8"/>
<evidence type="ECO:0000256" key="3">
    <source>
        <dbReference type="ARBA" id="ARBA00004123"/>
    </source>
</evidence>
<dbReference type="SUPFAM" id="SSF101690">
    <property type="entry name" value="PAZ domain"/>
    <property type="match status" value="1"/>
</dbReference>
<dbReference type="OrthoDB" id="6513042at2759"/>
<feature type="domain" description="DRBM" evidence="19">
    <location>
        <begin position="676"/>
        <end position="743"/>
    </location>
</feature>
<comment type="subcellular location">
    <subcellularLocation>
        <location evidence="3">Nucleus</location>
    </subcellularLocation>
</comment>
<evidence type="ECO:0000256" key="10">
    <source>
        <dbReference type="ARBA" id="ARBA00022806"/>
    </source>
</evidence>
<keyword evidence="23" id="KW-1185">Reference proteome</keyword>
<evidence type="ECO:0000256" key="16">
    <source>
        <dbReference type="ARBA" id="ARBA00023242"/>
    </source>
</evidence>
<protein>
    <submittedName>
        <fullName evidence="22">Uncharacterized protein</fullName>
    </submittedName>
</protein>
<dbReference type="Pfam" id="PF00035">
    <property type="entry name" value="dsrm"/>
    <property type="match status" value="1"/>
</dbReference>
<evidence type="ECO:0000256" key="14">
    <source>
        <dbReference type="ARBA" id="ARBA00023158"/>
    </source>
</evidence>
<dbReference type="GO" id="GO:0010267">
    <property type="term" value="P:ta-siRNA processing"/>
    <property type="evidence" value="ECO:0007669"/>
    <property type="project" value="UniProtKB-ARBA"/>
</dbReference>
<comment type="cofactor">
    <cofactor evidence="2">
        <name>Mg(2+)</name>
        <dbReference type="ChEBI" id="CHEBI:18420"/>
    </cofactor>
</comment>
<dbReference type="InterPro" id="IPR036085">
    <property type="entry name" value="PAZ_dom_sf"/>
</dbReference>
<evidence type="ECO:0000259" key="21">
    <source>
        <dbReference type="PROSITE" id="PS50821"/>
    </source>
</evidence>
<dbReference type="InterPro" id="IPR003100">
    <property type="entry name" value="PAZ_dom"/>
</dbReference>
<dbReference type="InterPro" id="IPR000999">
    <property type="entry name" value="RNase_III_dom"/>
</dbReference>
<feature type="region of interest" description="Disordered" evidence="18">
    <location>
        <begin position="745"/>
        <end position="786"/>
    </location>
</feature>
<evidence type="ECO:0000256" key="9">
    <source>
        <dbReference type="ARBA" id="ARBA00022801"/>
    </source>
</evidence>
<dbReference type="SMART" id="SM00535">
    <property type="entry name" value="RIBOc"/>
    <property type="match status" value="2"/>
</dbReference>
<dbReference type="Gene3D" id="1.10.1520.10">
    <property type="entry name" value="Ribonuclease III domain"/>
    <property type="match status" value="2"/>
</dbReference>
<dbReference type="Proteomes" id="UP000015453">
    <property type="component" value="Unassembled WGS sequence"/>
</dbReference>
<dbReference type="PROSITE" id="PS00517">
    <property type="entry name" value="RNASE_3_1"/>
    <property type="match status" value="2"/>
</dbReference>
<sequence length="886" mass="99239">GTTKRKELHGSINVSALYGTWGHGDSSFYAYKMHFLCSIPEQTYSSFVLLLEKKLEDDVGHIEIELFLLSKSVKCSVSFIDGIYLDAQKTGDSLWLPSNMYLLLPLESESASSISALSINWEGINSCVSAAEFLKSNALLNFFQTELTGGNSSASVLDQLSVKYDGSFMRLANKYASPSSLKEMLVVAVHTGKIYSVLDIIPNSSSASPFEDEDDAKYSTFADYFLKKYGIVLKHPEQPLLLLKQSHNSHNLLVDFRTEGRNNMVRKPQQHARMPPELLILSDISTDVLKPFYLLPSVMHRLESLMLASQLREEISDDIGNFGISSKLILEALTTLRCCEMFSMERLEFLGDAVLKYVVSCHLFLKHTEHNDGQLSYSRSRIISNMNLHKLGVDRKLQRYIRDSAFDPRRWTAPGQRSILPCPCDHGVETSEVPYEIRFFSEDTKMLGKTCDKGHRWLCSKTISDCVEALIGAYYVGGGLTAALGFMKWLGIEAEFDDSLIDDVIKSASLHPFPFEADDDISSLESKISYWFSCKGLLLEAVTHKTKPQKDDNYFCYERLEFLGDAVLGLLITQYLYENHTSVDPGELTDLRSMSVSNENFARAAVKWKLHPHLQHGSLPLEKHISDYVNYYALGDLVESIAGAVLIDSKLNVSEVWRVFEPILSPIGTPETLELPPIRALNELCDNLGYNLKPFCFKEDGENVRAELQLQLENVVLTSKGFGSTRKVAKGNAAREMLEKLESEGIAGKRRSGTDKVAADVDDDKQCKKRKLEQQESSQEEEGSNADVVPTGSIYLSIDILGKKGEARTSLYAVCKRFQWPVPSFETTELKSSRIPIEFKSKIKVIIPGRGNIEISGEAKPNKKSSYDSAAVVMLYELQKLGKIII</sequence>
<evidence type="ECO:0000259" key="19">
    <source>
        <dbReference type="PROSITE" id="PS50137"/>
    </source>
</evidence>
<dbReference type="GO" id="GO:0005737">
    <property type="term" value="C:cytoplasm"/>
    <property type="evidence" value="ECO:0007669"/>
    <property type="project" value="TreeGrafter"/>
</dbReference>
<dbReference type="PROSITE" id="PS50137">
    <property type="entry name" value="DS_RBD"/>
    <property type="match status" value="1"/>
</dbReference>
<keyword evidence="16" id="KW-0539">Nucleus</keyword>
<evidence type="ECO:0000256" key="12">
    <source>
        <dbReference type="ARBA" id="ARBA00022842"/>
    </source>
</evidence>
<dbReference type="EMBL" id="AUSU01006904">
    <property type="protein sequence ID" value="EPS61362.1"/>
    <property type="molecule type" value="Genomic_DNA"/>
</dbReference>
<comment type="cofactor">
    <cofactor evidence="1">
        <name>Mn(2+)</name>
        <dbReference type="ChEBI" id="CHEBI:29035"/>
    </cofactor>
</comment>
<dbReference type="SUPFAM" id="SSF54768">
    <property type="entry name" value="dsRNA-binding domain-like"/>
    <property type="match status" value="1"/>
</dbReference>
<evidence type="ECO:0000256" key="4">
    <source>
        <dbReference type="ARBA" id="ARBA00022722"/>
    </source>
</evidence>
<keyword evidence="7" id="KW-0547">Nucleotide-binding</keyword>
<dbReference type="Gene3D" id="3.30.160.20">
    <property type="match status" value="2"/>
</dbReference>
<evidence type="ECO:0000256" key="11">
    <source>
        <dbReference type="ARBA" id="ARBA00022840"/>
    </source>
</evidence>
<keyword evidence="8" id="KW-0255">Endonuclease</keyword>
<keyword evidence="10" id="KW-0347">Helicase</keyword>
<keyword evidence="13 17" id="KW-0694">RNA-binding</keyword>
<keyword evidence="5" id="KW-0479">Metal-binding</keyword>
<feature type="domain" description="RNase III" evidence="20">
    <location>
        <begin position="308"/>
        <end position="479"/>
    </location>
</feature>
<dbReference type="PANTHER" id="PTHR14950:SF46">
    <property type="entry name" value="ENDORIBONUCLEASE DICER HOMOLOG 3"/>
    <property type="match status" value="1"/>
</dbReference>
<dbReference type="GO" id="GO:0003723">
    <property type="term" value="F:RNA binding"/>
    <property type="evidence" value="ECO:0007669"/>
    <property type="project" value="UniProtKB-UniRule"/>
</dbReference>
<evidence type="ECO:0000259" key="20">
    <source>
        <dbReference type="PROSITE" id="PS50142"/>
    </source>
</evidence>
<dbReference type="Pfam" id="PF00636">
    <property type="entry name" value="Ribonuclease_3"/>
    <property type="match status" value="2"/>
</dbReference>
<gene>
    <name evidence="22" type="ORF">M569_13434</name>
</gene>
<dbReference type="InterPro" id="IPR014720">
    <property type="entry name" value="dsRBD_dom"/>
</dbReference>
<dbReference type="Pfam" id="PF02170">
    <property type="entry name" value="PAZ"/>
    <property type="match status" value="1"/>
</dbReference>
<dbReference type="CDD" id="cd00593">
    <property type="entry name" value="RIBOc"/>
    <property type="match status" value="2"/>
</dbReference>
<dbReference type="SMART" id="SM00949">
    <property type="entry name" value="PAZ"/>
    <property type="match status" value="1"/>
</dbReference>
<evidence type="ECO:0000313" key="22">
    <source>
        <dbReference type="EMBL" id="EPS61362.1"/>
    </source>
</evidence>
<dbReference type="Gene3D" id="2.170.260.10">
    <property type="entry name" value="paz domain"/>
    <property type="match status" value="1"/>
</dbReference>
<evidence type="ECO:0000256" key="8">
    <source>
        <dbReference type="ARBA" id="ARBA00022759"/>
    </source>
</evidence>
<reference evidence="22 23" key="1">
    <citation type="journal article" date="2013" name="BMC Genomics">
        <title>The miniature genome of a carnivorous plant Genlisea aurea contains a low number of genes and short non-coding sequences.</title>
        <authorList>
            <person name="Leushkin E.V."/>
            <person name="Sutormin R.A."/>
            <person name="Nabieva E.R."/>
            <person name="Penin A.A."/>
            <person name="Kondrashov A.S."/>
            <person name="Logacheva M.D."/>
        </authorList>
    </citation>
    <scope>NUCLEOTIDE SEQUENCE [LARGE SCALE GENOMIC DNA]</scope>
</reference>
<name>S8DNV8_9LAMI</name>
<keyword evidence="12" id="KW-0460">Magnesium</keyword>
<proteinExistence type="predicted"/>
<accession>S8DNV8</accession>
<feature type="non-terminal residue" evidence="22">
    <location>
        <position position="886"/>
    </location>
</feature>
<keyword evidence="11" id="KW-0067">ATP-binding</keyword>
<keyword evidence="14" id="KW-0943">RNA-mediated gene silencing</keyword>
<dbReference type="GO" id="GO:0046872">
    <property type="term" value="F:metal ion binding"/>
    <property type="evidence" value="ECO:0007669"/>
    <property type="project" value="UniProtKB-KW"/>
</dbReference>
<evidence type="ECO:0000256" key="15">
    <source>
        <dbReference type="ARBA" id="ARBA00023211"/>
    </source>
</evidence>
<dbReference type="SMART" id="SM00358">
    <property type="entry name" value="DSRM"/>
    <property type="match status" value="2"/>
</dbReference>
<evidence type="ECO:0000256" key="13">
    <source>
        <dbReference type="ARBA" id="ARBA00022884"/>
    </source>
</evidence>
<dbReference type="GO" id="GO:0005634">
    <property type="term" value="C:nucleus"/>
    <property type="evidence" value="ECO:0007669"/>
    <property type="project" value="UniProtKB-SubCell"/>
</dbReference>
<evidence type="ECO:0000256" key="5">
    <source>
        <dbReference type="ARBA" id="ARBA00022723"/>
    </source>
</evidence>
<dbReference type="InterPro" id="IPR036389">
    <property type="entry name" value="RNase_III_sf"/>
</dbReference>
<keyword evidence="6" id="KW-0677">Repeat</keyword>
<keyword evidence="15" id="KW-0464">Manganese</keyword>
<evidence type="ECO:0000256" key="6">
    <source>
        <dbReference type="ARBA" id="ARBA00022737"/>
    </source>
</evidence>
<evidence type="ECO:0000313" key="23">
    <source>
        <dbReference type="Proteomes" id="UP000015453"/>
    </source>
</evidence>
<evidence type="ECO:0000256" key="18">
    <source>
        <dbReference type="SAM" id="MobiDB-lite"/>
    </source>
</evidence>
<dbReference type="GO" id="GO:0005524">
    <property type="term" value="F:ATP binding"/>
    <property type="evidence" value="ECO:0007669"/>
    <property type="project" value="UniProtKB-KW"/>
</dbReference>
<feature type="domain" description="PAZ" evidence="21">
    <location>
        <begin position="167"/>
        <end position="283"/>
    </location>
</feature>
<dbReference type="SUPFAM" id="SSF69065">
    <property type="entry name" value="RNase III domain-like"/>
    <property type="match status" value="2"/>
</dbReference>
<dbReference type="PROSITE" id="PS50142">
    <property type="entry name" value="RNASE_3_2"/>
    <property type="match status" value="2"/>
</dbReference>
<dbReference type="PROSITE" id="PS50821">
    <property type="entry name" value="PAZ"/>
    <property type="match status" value="1"/>
</dbReference>
<keyword evidence="4" id="KW-0540">Nuclease</keyword>
<feature type="non-terminal residue" evidence="22">
    <location>
        <position position="1"/>
    </location>
</feature>
<feature type="domain" description="RNase III" evidence="20">
    <location>
        <begin position="521"/>
        <end position="650"/>
    </location>
</feature>
<dbReference type="FunFam" id="1.10.1520.10:FF:000004">
    <property type="entry name" value="Endoribonuclease dicer-like 1"/>
    <property type="match status" value="1"/>
</dbReference>
<dbReference type="GO" id="GO:0004525">
    <property type="term" value="F:ribonuclease III activity"/>
    <property type="evidence" value="ECO:0007669"/>
    <property type="project" value="InterPro"/>
</dbReference>